<dbReference type="InterPro" id="IPR023393">
    <property type="entry name" value="START-like_dom_sf"/>
</dbReference>
<dbReference type="SUPFAM" id="SSF55961">
    <property type="entry name" value="Bet v1-like"/>
    <property type="match status" value="1"/>
</dbReference>
<reference evidence="1" key="1">
    <citation type="submission" date="2020-11" db="EMBL/GenBank/DDBJ databases">
        <authorList>
            <person name="Tran Van P."/>
        </authorList>
    </citation>
    <scope>NUCLEOTIDE SEQUENCE</scope>
</reference>
<dbReference type="AlphaFoldDB" id="A0A7R8XKS2"/>
<name>A0A7R8XKS2_9CRUS</name>
<dbReference type="OrthoDB" id="74575at2759"/>
<evidence type="ECO:0000313" key="1">
    <source>
        <dbReference type="EMBL" id="CAD7248954.1"/>
    </source>
</evidence>
<sequence>MKLLQKIFIVTSYDFQHQDQQVTKSLQLETVQSRHDLSSQELTVSRIGVRSVAMASSVVESAVLLSLNALSLFVLQDSVVTDVFPVSPRNRSKPISFDFPVDLLPYVNQGESAFHEVKDLLVNGVWDLERDEDGIVVKSLYSKKYSNYIFLAETVVNASAEALVDEYWWHFDRITTWNTAHDLLDTKRMVEDFYICYISTEFPGAPPEGKNHEVLHTHRKLDDFCCDPWDAALEETFHPDGFQFSPNWEGSAKFQTVMNADVKLYAALKPLHRVYEVSTLFEYATRLRDFASRLRDIW</sequence>
<organism evidence="1">
    <name type="scientific">Darwinula stevensoni</name>
    <dbReference type="NCBI Taxonomy" id="69355"/>
    <lineage>
        <taxon>Eukaryota</taxon>
        <taxon>Metazoa</taxon>
        <taxon>Ecdysozoa</taxon>
        <taxon>Arthropoda</taxon>
        <taxon>Crustacea</taxon>
        <taxon>Oligostraca</taxon>
        <taxon>Ostracoda</taxon>
        <taxon>Podocopa</taxon>
        <taxon>Podocopida</taxon>
        <taxon>Darwinulocopina</taxon>
        <taxon>Darwinuloidea</taxon>
        <taxon>Darwinulidae</taxon>
        <taxon>Darwinula</taxon>
    </lineage>
</organism>
<protein>
    <submittedName>
        <fullName evidence="1">Uncharacterized protein</fullName>
    </submittedName>
</protein>
<accession>A0A7R8XKS2</accession>
<dbReference type="Proteomes" id="UP000677054">
    <property type="component" value="Unassembled WGS sequence"/>
</dbReference>
<dbReference type="Gene3D" id="3.30.530.20">
    <property type="match status" value="1"/>
</dbReference>
<dbReference type="EMBL" id="LR901595">
    <property type="protein sequence ID" value="CAD7248954.1"/>
    <property type="molecule type" value="Genomic_DNA"/>
</dbReference>
<dbReference type="EMBL" id="CAJPEV010002078">
    <property type="protein sequence ID" value="CAG0895559.1"/>
    <property type="molecule type" value="Genomic_DNA"/>
</dbReference>
<keyword evidence="2" id="KW-1185">Reference proteome</keyword>
<proteinExistence type="predicted"/>
<gene>
    <name evidence="1" type="ORF">DSTB1V02_LOCUS8757</name>
</gene>
<evidence type="ECO:0000313" key="2">
    <source>
        <dbReference type="Proteomes" id="UP000677054"/>
    </source>
</evidence>